<dbReference type="Gene3D" id="3.40.50.150">
    <property type="entry name" value="Vaccinia Virus protein VP39"/>
    <property type="match status" value="1"/>
</dbReference>
<dbReference type="SUPFAM" id="SSF53335">
    <property type="entry name" value="S-adenosyl-L-methionine-dependent methyltransferases"/>
    <property type="match status" value="1"/>
</dbReference>
<gene>
    <name evidence="2" type="ORF">S01H1_37772</name>
</gene>
<organism evidence="2">
    <name type="scientific">marine sediment metagenome</name>
    <dbReference type="NCBI Taxonomy" id="412755"/>
    <lineage>
        <taxon>unclassified sequences</taxon>
        <taxon>metagenomes</taxon>
        <taxon>ecological metagenomes</taxon>
    </lineage>
</organism>
<feature type="domain" description="Methyltransferase" evidence="1">
    <location>
        <begin position="165"/>
        <end position="242"/>
    </location>
</feature>
<accession>X0V6E2</accession>
<proteinExistence type="predicted"/>
<evidence type="ECO:0000313" key="2">
    <source>
        <dbReference type="EMBL" id="GAG13675.1"/>
    </source>
</evidence>
<sequence>MEERFKLETERLAKSWMRYDRATLRGYLVEDVEDPRINVQSILTRHFLIERLFGEQFDALMEQELRFGLVMNWLLRLLKKPVNAGQLQAVLGTLLAEEDNAEGLEIPSYISDTFATLRLPNYICDLLNWTPVETTEAPVPEYLMSTFQTIWQEVLAGERPQHISVLEPACGSANDYRFIESFGIARLLDYTGFDLCEKNTRNAKQMFPKARFKVDNALEIDAEDDTFDYCFVHDLFEHLSKGEFRP</sequence>
<protein>
    <recommendedName>
        <fullName evidence="1">Methyltransferase domain-containing protein</fullName>
    </recommendedName>
</protein>
<name>X0V6E2_9ZZZZ</name>
<comment type="caution">
    <text evidence="2">The sequence shown here is derived from an EMBL/GenBank/DDBJ whole genome shotgun (WGS) entry which is preliminary data.</text>
</comment>
<evidence type="ECO:0000259" key="1">
    <source>
        <dbReference type="Pfam" id="PF13649"/>
    </source>
</evidence>
<dbReference type="InterPro" id="IPR029063">
    <property type="entry name" value="SAM-dependent_MTases_sf"/>
</dbReference>
<dbReference type="EMBL" id="BARS01023735">
    <property type="protein sequence ID" value="GAG13675.1"/>
    <property type="molecule type" value="Genomic_DNA"/>
</dbReference>
<dbReference type="AlphaFoldDB" id="X0V6E2"/>
<dbReference type="InterPro" id="IPR041698">
    <property type="entry name" value="Methyltransf_25"/>
</dbReference>
<dbReference type="Pfam" id="PF13649">
    <property type="entry name" value="Methyltransf_25"/>
    <property type="match status" value="1"/>
</dbReference>
<feature type="non-terminal residue" evidence="2">
    <location>
        <position position="246"/>
    </location>
</feature>
<reference evidence="2" key="1">
    <citation type="journal article" date="2014" name="Front. Microbiol.">
        <title>High frequency of phylogenetically diverse reductive dehalogenase-homologous genes in deep subseafloor sedimentary metagenomes.</title>
        <authorList>
            <person name="Kawai M."/>
            <person name="Futagami T."/>
            <person name="Toyoda A."/>
            <person name="Takaki Y."/>
            <person name="Nishi S."/>
            <person name="Hori S."/>
            <person name="Arai W."/>
            <person name="Tsubouchi T."/>
            <person name="Morono Y."/>
            <person name="Uchiyama I."/>
            <person name="Ito T."/>
            <person name="Fujiyama A."/>
            <person name="Inagaki F."/>
            <person name="Takami H."/>
        </authorList>
    </citation>
    <scope>NUCLEOTIDE SEQUENCE</scope>
    <source>
        <strain evidence="2">Expedition CK06-06</strain>
    </source>
</reference>